<feature type="compositionally biased region" description="Polar residues" evidence="1">
    <location>
        <begin position="65"/>
        <end position="75"/>
    </location>
</feature>
<feature type="compositionally biased region" description="Basic and acidic residues" evidence="1">
    <location>
        <begin position="45"/>
        <end position="59"/>
    </location>
</feature>
<name>A0A6A6DSS9_9PEZI</name>
<reference evidence="2" key="1">
    <citation type="journal article" date="2020" name="Stud. Mycol.">
        <title>101 Dothideomycetes genomes: a test case for predicting lifestyles and emergence of pathogens.</title>
        <authorList>
            <person name="Haridas S."/>
            <person name="Albert R."/>
            <person name="Binder M."/>
            <person name="Bloem J."/>
            <person name="Labutti K."/>
            <person name="Salamov A."/>
            <person name="Andreopoulos B."/>
            <person name="Baker S."/>
            <person name="Barry K."/>
            <person name="Bills G."/>
            <person name="Bluhm B."/>
            <person name="Cannon C."/>
            <person name="Castanera R."/>
            <person name="Culley D."/>
            <person name="Daum C."/>
            <person name="Ezra D."/>
            <person name="Gonzalez J."/>
            <person name="Henrissat B."/>
            <person name="Kuo A."/>
            <person name="Liang C."/>
            <person name="Lipzen A."/>
            <person name="Lutzoni F."/>
            <person name="Magnuson J."/>
            <person name="Mondo S."/>
            <person name="Nolan M."/>
            <person name="Ohm R."/>
            <person name="Pangilinan J."/>
            <person name="Park H.-J."/>
            <person name="Ramirez L."/>
            <person name="Alfaro M."/>
            <person name="Sun H."/>
            <person name="Tritt A."/>
            <person name="Yoshinaga Y."/>
            <person name="Zwiers L.-H."/>
            <person name="Turgeon B."/>
            <person name="Goodwin S."/>
            <person name="Spatafora J."/>
            <person name="Crous P."/>
            <person name="Grigoriev I."/>
        </authorList>
    </citation>
    <scope>NUCLEOTIDE SEQUENCE</scope>
    <source>
        <strain evidence="2">CBS 207.26</strain>
    </source>
</reference>
<organism evidence="2 3">
    <name type="scientific">Zopfia rhizophila CBS 207.26</name>
    <dbReference type="NCBI Taxonomy" id="1314779"/>
    <lineage>
        <taxon>Eukaryota</taxon>
        <taxon>Fungi</taxon>
        <taxon>Dikarya</taxon>
        <taxon>Ascomycota</taxon>
        <taxon>Pezizomycotina</taxon>
        <taxon>Dothideomycetes</taxon>
        <taxon>Dothideomycetes incertae sedis</taxon>
        <taxon>Zopfiaceae</taxon>
        <taxon>Zopfia</taxon>
    </lineage>
</organism>
<protein>
    <submittedName>
        <fullName evidence="2">Uncharacterized protein</fullName>
    </submittedName>
</protein>
<evidence type="ECO:0000313" key="3">
    <source>
        <dbReference type="Proteomes" id="UP000800200"/>
    </source>
</evidence>
<sequence length="193" mass="22265">MDRNIYQRSNLNKMHLEIIAPGCLGGQPSPNDRPEYSNDENTQNPKKEGQPSSQDRPEYGDDENTQNPNIQGQPSSKDRPEYSDDENMQNPKKEGPQKYSNDEKIAILYLHIMAEMQWDRALNAFQKKYGGKRTVQGLQSEAYRYMKDWGMVQARDGSKSKKERKTENKKKFRQKFGKVLADLEKEFGSPKAA</sequence>
<dbReference type="AlphaFoldDB" id="A0A6A6DSS9"/>
<keyword evidence="3" id="KW-1185">Reference proteome</keyword>
<evidence type="ECO:0000256" key="1">
    <source>
        <dbReference type="SAM" id="MobiDB-lite"/>
    </source>
</evidence>
<dbReference type="EMBL" id="ML994647">
    <property type="protein sequence ID" value="KAF2182674.1"/>
    <property type="molecule type" value="Genomic_DNA"/>
</dbReference>
<proteinExistence type="predicted"/>
<accession>A0A6A6DSS9</accession>
<dbReference type="OrthoDB" id="3954166at2759"/>
<dbReference type="Proteomes" id="UP000800200">
    <property type="component" value="Unassembled WGS sequence"/>
</dbReference>
<feature type="compositionally biased region" description="Basic and acidic residues" evidence="1">
    <location>
        <begin position="91"/>
        <end position="101"/>
    </location>
</feature>
<gene>
    <name evidence="2" type="ORF">K469DRAFT_690775</name>
</gene>
<evidence type="ECO:0000313" key="2">
    <source>
        <dbReference type="EMBL" id="KAF2182674.1"/>
    </source>
</evidence>
<feature type="region of interest" description="Disordered" evidence="1">
    <location>
        <begin position="21"/>
        <end position="101"/>
    </location>
</feature>